<keyword evidence="9" id="KW-0378">Hydrolase</keyword>
<feature type="region of interest" description="Disordered" evidence="15">
    <location>
        <begin position="93"/>
        <end position="133"/>
    </location>
</feature>
<dbReference type="GeneID" id="34525457"/>
<keyword evidence="10" id="KW-0269">Exonuclease</keyword>
<dbReference type="OMA" id="WQFNFLY"/>
<keyword evidence="12" id="KW-0805">Transcription regulation</keyword>
<evidence type="ECO:0000256" key="9">
    <source>
        <dbReference type="ARBA" id="ARBA00022801"/>
    </source>
</evidence>
<dbReference type="GO" id="GO:0003723">
    <property type="term" value="F:RNA binding"/>
    <property type="evidence" value="ECO:0007669"/>
    <property type="project" value="UniProtKB-KW"/>
</dbReference>
<keyword evidence="11" id="KW-0694">RNA-binding</keyword>
<evidence type="ECO:0000313" key="16">
    <source>
        <dbReference type="EMBL" id="CCK69768.1"/>
    </source>
</evidence>
<evidence type="ECO:0000256" key="1">
    <source>
        <dbReference type="ARBA" id="ARBA00001663"/>
    </source>
</evidence>
<dbReference type="SUPFAM" id="SSF53098">
    <property type="entry name" value="Ribonuclease H-like"/>
    <property type="match status" value="1"/>
</dbReference>
<accession>J7RJT2</accession>
<dbReference type="OrthoDB" id="1164111at2759"/>
<sequence>MQSLNIQPHGLSMGTEQLFMQGQASNEPQQPPGIPMNGMNQMFSAQLNQGRVLNQQPGLLPNLQALTNNQDMSNAYLMKQKIEPMLSQQAAVAAQVQGQLPPQNGQPQPQLSLQGQSQLQQQQQQQPQQAFNINMGSIPPGINVLQQPGMNVGQPVSAQLNMPKQLHMMNNLNNMVGTGVGIGVGGAAPPPPMMLPPPNHLLIRDVWKNNLYHEFTTIRQLIGQYNHVSISSEFVGTLARPIGTFRSKEDYHYQTMRSNVDFLNPIQLGISLSDGNGNKPENGPSTWQFNFNFDIDKEMVSVESLELLTKSGINFEDHHQNGVSTYEFAQLMMDSGLVMDPEVTWITYHAAYDLGFLVNILMNDIMPNNREDFEKWVHTLMPNMFDLNLIFKVIRDLQNPLPQGAQQGQTSSQFTLTSLADELAIPRFPVFTTTGGQSLLMLLCFCQLNKLSMHKFPNGVDFGKYKNIIYGIDGEDLR</sequence>
<dbReference type="GO" id="GO:0000932">
    <property type="term" value="C:P-body"/>
    <property type="evidence" value="ECO:0007669"/>
    <property type="project" value="EnsemblFungi"/>
</dbReference>
<evidence type="ECO:0000256" key="15">
    <source>
        <dbReference type="SAM" id="MobiDB-lite"/>
    </source>
</evidence>
<evidence type="ECO:0000256" key="2">
    <source>
        <dbReference type="ARBA" id="ARBA00004123"/>
    </source>
</evidence>
<evidence type="ECO:0000256" key="11">
    <source>
        <dbReference type="ARBA" id="ARBA00022884"/>
    </source>
</evidence>
<dbReference type="GO" id="GO:0004535">
    <property type="term" value="F:poly(A)-specific ribonuclease activity"/>
    <property type="evidence" value="ECO:0007669"/>
    <property type="project" value="UniProtKB-EC"/>
</dbReference>
<dbReference type="AlphaFoldDB" id="J7RJT2"/>
<dbReference type="STRING" id="1071383.J7RJT2"/>
<comment type="catalytic activity">
    <reaction evidence="1">
        <text>Exonucleolytic cleavage of poly(A) to 5'-AMP.</text>
        <dbReference type="EC" id="3.1.13.4"/>
    </reaction>
</comment>
<name>J7RJT2_HUIN7</name>
<proteinExistence type="inferred from homology"/>
<evidence type="ECO:0000256" key="13">
    <source>
        <dbReference type="ARBA" id="ARBA00023163"/>
    </source>
</evidence>
<keyword evidence="8" id="KW-0479">Metal-binding</keyword>
<dbReference type="EC" id="3.1.13.4" evidence="5"/>
<dbReference type="KEGG" id="kng:KNAG_0D00160"/>
<feature type="compositionally biased region" description="Low complexity" evidence="15">
    <location>
        <begin position="93"/>
        <end position="129"/>
    </location>
</feature>
<dbReference type="GO" id="GO:0046872">
    <property type="term" value="F:metal ion binding"/>
    <property type="evidence" value="ECO:0007669"/>
    <property type="project" value="UniProtKB-KW"/>
</dbReference>
<dbReference type="GO" id="GO:0032968">
    <property type="term" value="P:positive regulation of transcription elongation by RNA polymerase II"/>
    <property type="evidence" value="ECO:0007669"/>
    <property type="project" value="EnsemblFungi"/>
</dbReference>
<dbReference type="HOGENOM" id="CLU_027974_3_1_1"/>
<dbReference type="GO" id="GO:0006368">
    <property type="term" value="P:transcription elongation by RNA polymerase II"/>
    <property type="evidence" value="ECO:0007669"/>
    <property type="project" value="EnsemblFungi"/>
</dbReference>
<keyword evidence="7" id="KW-0540">Nuclease</keyword>
<evidence type="ECO:0000313" key="17">
    <source>
        <dbReference type="Proteomes" id="UP000006310"/>
    </source>
</evidence>
<reference evidence="16 17" key="1">
    <citation type="journal article" date="2011" name="Proc. Natl. Acad. Sci. U.S.A.">
        <title>Evolutionary erosion of yeast sex chromosomes by mating-type switching accidents.</title>
        <authorList>
            <person name="Gordon J.L."/>
            <person name="Armisen D."/>
            <person name="Proux-Wera E."/>
            <person name="Oheigeartaigh S.S."/>
            <person name="Byrne K.P."/>
            <person name="Wolfe K.H."/>
        </authorList>
    </citation>
    <scope>NUCLEOTIDE SEQUENCE [LARGE SCALE GENOMIC DNA]</scope>
    <source>
        <strain evidence="17">ATCC MYA-139 / BCRC 22969 / CBS 8797 / CCRC 22969 / KCTC 17520 / NBRC 10181 / NCYC 3082</strain>
    </source>
</reference>
<evidence type="ECO:0000256" key="4">
    <source>
        <dbReference type="ARBA" id="ARBA00008372"/>
    </source>
</evidence>
<dbReference type="InterPro" id="IPR006941">
    <property type="entry name" value="RNase_CAF1"/>
</dbReference>
<reference evidence="17" key="2">
    <citation type="submission" date="2012-08" db="EMBL/GenBank/DDBJ databases">
        <title>Genome sequence of Kazachstania naganishii.</title>
        <authorList>
            <person name="Gordon J.L."/>
            <person name="Armisen D."/>
            <person name="Proux-Wera E."/>
            <person name="OhEigeartaigh S.S."/>
            <person name="Byrne K.P."/>
            <person name="Wolfe K.H."/>
        </authorList>
    </citation>
    <scope>NUCLEOTIDE SEQUENCE [LARGE SCALE GENOMIC DNA]</scope>
    <source>
        <strain evidence="17">ATCC MYA-139 / BCRC 22969 / CBS 8797 / CCRC 22969 / KCTC 17520 / NBRC 10181 / NCYC 3082</strain>
    </source>
</reference>
<gene>
    <name evidence="16" type="primary">KNAG0D00160</name>
    <name evidence="16" type="ordered locus">KNAG_0D00160</name>
</gene>
<keyword evidence="6" id="KW-0963">Cytoplasm</keyword>
<dbReference type="RefSeq" id="XP_022464014.1">
    <property type="nucleotide sequence ID" value="XM_022607415.1"/>
</dbReference>
<dbReference type="InterPro" id="IPR012337">
    <property type="entry name" value="RNaseH-like_sf"/>
</dbReference>
<dbReference type="GO" id="GO:0005634">
    <property type="term" value="C:nucleus"/>
    <property type="evidence" value="ECO:0007669"/>
    <property type="project" value="UniProtKB-SubCell"/>
</dbReference>
<dbReference type="eggNOG" id="KOG0304">
    <property type="taxonomic scope" value="Eukaryota"/>
</dbReference>
<dbReference type="InterPro" id="IPR039637">
    <property type="entry name" value="CNOT7/CNOT8/Pop2"/>
</dbReference>
<dbReference type="EMBL" id="HE978317">
    <property type="protein sequence ID" value="CCK69768.1"/>
    <property type="molecule type" value="Genomic_DNA"/>
</dbReference>
<evidence type="ECO:0000256" key="14">
    <source>
        <dbReference type="ARBA" id="ARBA00023242"/>
    </source>
</evidence>
<dbReference type="FunFam" id="3.30.420.10:FF:000107">
    <property type="entry name" value="Poly(A) ribonuclease POP2"/>
    <property type="match status" value="1"/>
</dbReference>
<dbReference type="Gene3D" id="3.30.420.10">
    <property type="entry name" value="Ribonuclease H-like superfamily/Ribonuclease H"/>
    <property type="match status" value="1"/>
</dbReference>
<evidence type="ECO:0000256" key="6">
    <source>
        <dbReference type="ARBA" id="ARBA00022490"/>
    </source>
</evidence>
<comment type="subcellular location">
    <subcellularLocation>
        <location evidence="3">Cytoplasm</location>
    </subcellularLocation>
    <subcellularLocation>
        <location evidence="2">Nucleus</location>
    </subcellularLocation>
</comment>
<keyword evidence="14" id="KW-0539">Nucleus</keyword>
<comment type="similarity">
    <text evidence="4">Belongs to the CAF1 family.</text>
</comment>
<dbReference type="PANTHER" id="PTHR10797">
    <property type="entry name" value="CCR4-NOT TRANSCRIPTION COMPLEX SUBUNIT"/>
    <property type="match status" value="1"/>
</dbReference>
<keyword evidence="13" id="KW-0804">Transcription</keyword>
<dbReference type="Proteomes" id="UP000006310">
    <property type="component" value="Chromosome 4"/>
</dbReference>
<dbReference type="GO" id="GO:0000289">
    <property type="term" value="P:nuclear-transcribed mRNA poly(A) tail shortening"/>
    <property type="evidence" value="ECO:0007669"/>
    <property type="project" value="EnsemblFungi"/>
</dbReference>
<evidence type="ECO:0000256" key="12">
    <source>
        <dbReference type="ARBA" id="ARBA00023015"/>
    </source>
</evidence>
<evidence type="ECO:0000256" key="10">
    <source>
        <dbReference type="ARBA" id="ARBA00022839"/>
    </source>
</evidence>
<evidence type="ECO:0000256" key="3">
    <source>
        <dbReference type="ARBA" id="ARBA00004496"/>
    </source>
</evidence>
<dbReference type="GO" id="GO:0030015">
    <property type="term" value="C:CCR4-NOT core complex"/>
    <property type="evidence" value="ECO:0007669"/>
    <property type="project" value="EnsemblFungi"/>
</dbReference>
<dbReference type="Pfam" id="PF04857">
    <property type="entry name" value="CAF1"/>
    <property type="match status" value="1"/>
</dbReference>
<dbReference type="InterPro" id="IPR036397">
    <property type="entry name" value="RNaseH_sf"/>
</dbReference>
<evidence type="ECO:0000256" key="7">
    <source>
        <dbReference type="ARBA" id="ARBA00022722"/>
    </source>
</evidence>
<keyword evidence="17" id="KW-1185">Reference proteome</keyword>
<protein>
    <recommendedName>
        <fullName evidence="5">poly(A)-specific ribonuclease</fullName>
        <ecNumber evidence="5">3.1.13.4</ecNumber>
    </recommendedName>
</protein>
<evidence type="ECO:0000256" key="8">
    <source>
        <dbReference type="ARBA" id="ARBA00022723"/>
    </source>
</evidence>
<organism evidence="16 17">
    <name type="scientific">Huiozyma naganishii (strain ATCC MYA-139 / BCRC 22969 / CBS 8797 / KCTC 17520 / NBRC 10181 / NCYC 3082 / Yp74L-3)</name>
    <name type="common">Yeast</name>
    <name type="synonym">Kazachstania naganishii</name>
    <dbReference type="NCBI Taxonomy" id="1071383"/>
    <lineage>
        <taxon>Eukaryota</taxon>
        <taxon>Fungi</taxon>
        <taxon>Dikarya</taxon>
        <taxon>Ascomycota</taxon>
        <taxon>Saccharomycotina</taxon>
        <taxon>Saccharomycetes</taxon>
        <taxon>Saccharomycetales</taxon>
        <taxon>Saccharomycetaceae</taxon>
        <taxon>Huiozyma</taxon>
    </lineage>
</organism>
<evidence type="ECO:0000256" key="5">
    <source>
        <dbReference type="ARBA" id="ARBA00012161"/>
    </source>
</evidence>